<dbReference type="EMBL" id="JAFCMP010000257">
    <property type="protein sequence ID" value="KAG5182300.1"/>
    <property type="molecule type" value="Genomic_DNA"/>
</dbReference>
<comment type="caution">
    <text evidence="2">The sequence shown here is derived from an EMBL/GenBank/DDBJ whole genome shotgun (WGS) entry which is preliminary data.</text>
</comment>
<dbReference type="Proteomes" id="UP000664859">
    <property type="component" value="Unassembled WGS sequence"/>
</dbReference>
<proteinExistence type="predicted"/>
<reference evidence="2" key="1">
    <citation type="submission" date="2021-02" db="EMBL/GenBank/DDBJ databases">
        <title>First Annotated Genome of the Yellow-green Alga Tribonema minus.</title>
        <authorList>
            <person name="Mahan K.M."/>
        </authorList>
    </citation>
    <scope>NUCLEOTIDE SEQUENCE</scope>
    <source>
        <strain evidence="2">UTEX B ZZ1240</strain>
    </source>
</reference>
<evidence type="ECO:0000256" key="1">
    <source>
        <dbReference type="SAM" id="SignalP"/>
    </source>
</evidence>
<feature type="signal peptide" evidence="1">
    <location>
        <begin position="1"/>
        <end position="25"/>
    </location>
</feature>
<evidence type="ECO:0000313" key="2">
    <source>
        <dbReference type="EMBL" id="KAG5182300.1"/>
    </source>
</evidence>
<dbReference type="AlphaFoldDB" id="A0A835YZG2"/>
<keyword evidence="1" id="KW-0732">Signal</keyword>
<organism evidence="2 3">
    <name type="scientific">Tribonema minus</name>
    <dbReference type="NCBI Taxonomy" id="303371"/>
    <lineage>
        <taxon>Eukaryota</taxon>
        <taxon>Sar</taxon>
        <taxon>Stramenopiles</taxon>
        <taxon>Ochrophyta</taxon>
        <taxon>PX clade</taxon>
        <taxon>Xanthophyceae</taxon>
        <taxon>Tribonematales</taxon>
        <taxon>Tribonemataceae</taxon>
        <taxon>Tribonema</taxon>
    </lineage>
</organism>
<accession>A0A835YZG2</accession>
<name>A0A835YZG2_9STRA</name>
<sequence>MATPACPQLHRRAILVAAGSAFVLAQAGPACAADQAVIGKVARLTSSTSEASVPLTLQEAVRLILSQGQPILNGVKEAGGQFLYRGETLPAERGGASSAALRVQPPDLLDTSTYGSKAAAEYFAALDAMLEKEFAAEARPSTAHIVVANAQAAAEWGEACSIWPVGSPLEWTWLEHTFELWDKGWEQPDGGGSLLNGNRGAFFWREEGALHEYLEAGVIVDKGLAEAIRSGHEILIQSGPLQPPYKRGVANAYVAVPARLDDALRDALGVPLQQRSNPRELFNDSGRVGVEAWSYRPQGGTAGLVKAGK</sequence>
<evidence type="ECO:0000313" key="3">
    <source>
        <dbReference type="Proteomes" id="UP000664859"/>
    </source>
</evidence>
<feature type="chain" id="PRO_5032347917" evidence="1">
    <location>
        <begin position="26"/>
        <end position="309"/>
    </location>
</feature>
<dbReference type="OrthoDB" id="48965at2759"/>
<keyword evidence="3" id="KW-1185">Reference proteome</keyword>
<gene>
    <name evidence="2" type="ORF">JKP88DRAFT_199519</name>
</gene>
<protein>
    <submittedName>
        <fullName evidence="2">Uncharacterized protein</fullName>
    </submittedName>
</protein>